<feature type="compositionally biased region" description="Low complexity" evidence="2">
    <location>
        <begin position="44"/>
        <end position="77"/>
    </location>
</feature>
<evidence type="ECO:0000313" key="6">
    <source>
        <dbReference type="Proteomes" id="UP000713596"/>
    </source>
</evidence>
<evidence type="ECO:0000256" key="1">
    <source>
        <dbReference type="ARBA" id="ARBA00006068"/>
    </source>
</evidence>
<feature type="transmembrane region" description="Helical" evidence="3">
    <location>
        <begin position="98"/>
        <end position="121"/>
    </location>
</feature>
<dbReference type="PANTHER" id="PTHR33392">
    <property type="entry name" value="POLYISOPRENYL-TEICHOIC ACID--PEPTIDOGLYCAN TEICHOIC ACID TRANSFERASE TAGU"/>
    <property type="match status" value="1"/>
</dbReference>
<reference evidence="5" key="1">
    <citation type="journal article" date="2021" name="PeerJ">
        <title>Extensive microbial diversity within the chicken gut microbiome revealed by metagenomics and culture.</title>
        <authorList>
            <person name="Gilroy R."/>
            <person name="Ravi A."/>
            <person name="Getino M."/>
            <person name="Pursley I."/>
            <person name="Horton D.L."/>
            <person name="Alikhan N.F."/>
            <person name="Baker D."/>
            <person name="Gharbi K."/>
            <person name="Hall N."/>
            <person name="Watson M."/>
            <person name="Adriaenssens E.M."/>
            <person name="Foster-Nyarko E."/>
            <person name="Jarju S."/>
            <person name="Secka A."/>
            <person name="Antonio M."/>
            <person name="Oren A."/>
            <person name="Chaudhuri R.R."/>
            <person name="La Ragione R."/>
            <person name="Hildebrand F."/>
            <person name="Pallen M.J."/>
        </authorList>
    </citation>
    <scope>NUCLEOTIDE SEQUENCE</scope>
    <source>
        <strain evidence="5">B5_2728</strain>
    </source>
</reference>
<keyword evidence="3" id="KW-1133">Transmembrane helix</keyword>
<keyword evidence="3" id="KW-0812">Transmembrane</keyword>
<comment type="caution">
    <text evidence="5">The sequence shown here is derived from an EMBL/GenBank/DDBJ whole genome shotgun (WGS) entry which is preliminary data.</text>
</comment>
<dbReference type="EMBL" id="JAHLFP010000006">
    <property type="protein sequence ID" value="MBU3805473.1"/>
    <property type="molecule type" value="Genomic_DNA"/>
</dbReference>
<evidence type="ECO:0000313" key="5">
    <source>
        <dbReference type="EMBL" id="MBU3805473.1"/>
    </source>
</evidence>
<gene>
    <name evidence="5" type="ORF">H9882_01010</name>
</gene>
<dbReference type="InterPro" id="IPR004474">
    <property type="entry name" value="LytR_CpsA_psr"/>
</dbReference>
<dbReference type="Proteomes" id="UP000713596">
    <property type="component" value="Unassembled WGS sequence"/>
</dbReference>
<dbReference type="NCBIfam" id="TIGR00350">
    <property type="entry name" value="lytR_cpsA_psr"/>
    <property type="match status" value="1"/>
</dbReference>
<comment type="similarity">
    <text evidence="1">Belongs to the LytR/CpsA/Psr (LCP) family.</text>
</comment>
<protein>
    <submittedName>
        <fullName evidence="5">LCP family protein</fullName>
    </submittedName>
</protein>
<proteinExistence type="inferred from homology"/>
<dbReference type="Pfam" id="PF03816">
    <property type="entry name" value="LytR_cpsA_psr"/>
    <property type="match status" value="1"/>
</dbReference>
<feature type="region of interest" description="Disordered" evidence="2">
    <location>
        <begin position="1"/>
        <end position="94"/>
    </location>
</feature>
<name>A0A948T0Z3_9FIRM</name>
<dbReference type="PANTHER" id="PTHR33392:SF6">
    <property type="entry name" value="POLYISOPRENYL-TEICHOIC ACID--PEPTIDOGLYCAN TEICHOIC ACID TRANSFERASE TAGU"/>
    <property type="match status" value="1"/>
</dbReference>
<evidence type="ECO:0000259" key="4">
    <source>
        <dbReference type="Pfam" id="PF03816"/>
    </source>
</evidence>
<sequence length="448" mass="49415">MNEPRQPRRLNTSGASGRPRNSTSSQPARQPYRVNQEQRTVYRTSSQGQAGRGTGRTTSQTSRTQQSRRTSQTYRGTAPAQPADSSGRKAKPRKKKSLLRSFFTALLSFVLVLGVGLFGLYQWVVHSISPGGGVPTISELINTPSEYKGDVINLLVCGVDYEDGRAYSNDPQSNDGMTDMIMYMNFDVKNKKINLLQIPRDTYVGEKYNTGGTGKINAVALKNDGVASLAQAISEQYKLPIDYYFSINMQSLKEIVDLFGGIEVYIPQDIEYSGSKLLQGYRNLDGAAAEFLVRNRHGDGYAQGDIARLDMQRYFYQGLFKRVRTATVWDIAKLMPVVLNYVTTDAPASTLISMAVSFLQVDSADIMLCKVPTFNGAQYYNGQHSIQICDVDKTRDLLNTYFRSYSGPVDDLDIPVLATAGSSSDPNVQYMGQLDTTVDGALANGEQG</sequence>
<feature type="compositionally biased region" description="Polar residues" evidence="2">
    <location>
        <begin position="9"/>
        <end position="43"/>
    </location>
</feature>
<organism evidence="5 6">
    <name type="scientific">Candidatus Allofournierella pullistercoris</name>
    <dbReference type="NCBI Taxonomy" id="2838597"/>
    <lineage>
        <taxon>Bacteria</taxon>
        <taxon>Bacillati</taxon>
        <taxon>Bacillota</taxon>
        <taxon>Clostridia</taxon>
        <taxon>Eubacteriales</taxon>
        <taxon>Oscillospiraceae</taxon>
        <taxon>Allofournierella</taxon>
    </lineage>
</organism>
<evidence type="ECO:0000256" key="3">
    <source>
        <dbReference type="SAM" id="Phobius"/>
    </source>
</evidence>
<accession>A0A948T0Z3</accession>
<keyword evidence="3" id="KW-0472">Membrane</keyword>
<reference evidence="5" key="2">
    <citation type="submission" date="2021-04" db="EMBL/GenBank/DDBJ databases">
        <authorList>
            <person name="Gilroy R."/>
        </authorList>
    </citation>
    <scope>NUCLEOTIDE SEQUENCE</scope>
    <source>
        <strain evidence="5">B5_2728</strain>
    </source>
</reference>
<dbReference type="AlphaFoldDB" id="A0A948T0Z3"/>
<feature type="domain" description="Cell envelope-related transcriptional attenuator" evidence="4">
    <location>
        <begin position="178"/>
        <end position="323"/>
    </location>
</feature>
<dbReference type="Gene3D" id="3.40.630.190">
    <property type="entry name" value="LCP protein"/>
    <property type="match status" value="1"/>
</dbReference>
<evidence type="ECO:0000256" key="2">
    <source>
        <dbReference type="SAM" id="MobiDB-lite"/>
    </source>
</evidence>
<dbReference type="InterPro" id="IPR050922">
    <property type="entry name" value="LytR/CpsA/Psr_CW_biosynth"/>
</dbReference>